<dbReference type="Pfam" id="PF00583">
    <property type="entry name" value="Acetyltransf_1"/>
    <property type="match status" value="1"/>
</dbReference>
<dbReference type="EMBL" id="QQZK01000093">
    <property type="protein sequence ID" value="KAF5097390.1"/>
    <property type="molecule type" value="Genomic_DNA"/>
</dbReference>
<dbReference type="SUPFAM" id="SSF55729">
    <property type="entry name" value="Acyl-CoA N-acyltransferases (Nat)"/>
    <property type="match status" value="1"/>
</dbReference>
<keyword evidence="4" id="KW-0812">Transmembrane</keyword>
<comment type="caution">
    <text evidence="6">The sequence shown here is derived from an EMBL/GenBank/DDBJ whole genome shotgun (WGS) entry which is preliminary data.</text>
</comment>
<feature type="domain" description="N-acetyltransferase" evidence="5">
    <location>
        <begin position="180"/>
        <end position="362"/>
    </location>
</feature>
<evidence type="ECO:0000259" key="5">
    <source>
        <dbReference type="PROSITE" id="PS51186"/>
    </source>
</evidence>
<evidence type="ECO:0000313" key="6">
    <source>
        <dbReference type="EMBL" id="KAF5097390.1"/>
    </source>
</evidence>
<dbReference type="PANTHER" id="PTHR10908:SF0">
    <property type="entry name" value="SEROTONIN N-ACETYLTRANSFERASE"/>
    <property type="match status" value="1"/>
</dbReference>
<keyword evidence="4" id="KW-1133">Transmembrane helix</keyword>
<accession>A0A9P5G353</accession>
<proteinExistence type="predicted"/>
<protein>
    <recommendedName>
        <fullName evidence="5">N-acetyltransferase domain-containing protein</fullName>
    </recommendedName>
</protein>
<keyword evidence="2" id="KW-0012">Acyltransferase</keyword>
<dbReference type="CDD" id="cd04301">
    <property type="entry name" value="NAT_SF"/>
    <property type="match status" value="1"/>
</dbReference>
<keyword evidence="1" id="KW-0808">Transferase</keyword>
<keyword evidence="4" id="KW-0472">Membrane</keyword>
<organism evidence="6 7">
    <name type="scientific">Geotrichum candidum</name>
    <name type="common">Oospora lactis</name>
    <name type="synonym">Dipodascus geotrichum</name>
    <dbReference type="NCBI Taxonomy" id="1173061"/>
    <lineage>
        <taxon>Eukaryota</taxon>
        <taxon>Fungi</taxon>
        <taxon>Dikarya</taxon>
        <taxon>Ascomycota</taxon>
        <taxon>Saccharomycotina</taxon>
        <taxon>Dipodascomycetes</taxon>
        <taxon>Dipodascales</taxon>
        <taxon>Dipodascaceae</taxon>
        <taxon>Geotrichum</taxon>
    </lineage>
</organism>
<reference evidence="6" key="1">
    <citation type="journal article" date="2020" name="Front. Microbiol.">
        <title>Phenotypic and Genetic Characterization of the Cheese Ripening Yeast Geotrichum candidum.</title>
        <authorList>
            <person name="Perkins V."/>
            <person name="Vignola S."/>
            <person name="Lessard M.H."/>
            <person name="Plante P.L."/>
            <person name="Corbeil J."/>
            <person name="Dugat-Bony E."/>
            <person name="Frenette M."/>
            <person name="Labrie S."/>
        </authorList>
    </citation>
    <scope>NUCLEOTIDE SEQUENCE</scope>
    <source>
        <strain evidence="6">LMA-70</strain>
    </source>
</reference>
<gene>
    <name evidence="6" type="ORF">DV451_003845</name>
</gene>
<evidence type="ECO:0000256" key="1">
    <source>
        <dbReference type="ARBA" id="ARBA00022679"/>
    </source>
</evidence>
<feature type="region of interest" description="Disordered" evidence="3">
    <location>
        <begin position="191"/>
        <end position="221"/>
    </location>
</feature>
<dbReference type="PROSITE" id="PS51186">
    <property type="entry name" value="GNAT"/>
    <property type="match status" value="1"/>
</dbReference>
<dbReference type="InterPro" id="IPR016181">
    <property type="entry name" value="Acyl_CoA_acyltransferase"/>
</dbReference>
<evidence type="ECO:0000313" key="7">
    <source>
        <dbReference type="Proteomes" id="UP000750522"/>
    </source>
</evidence>
<feature type="transmembrane region" description="Helical" evidence="4">
    <location>
        <begin position="47"/>
        <end position="66"/>
    </location>
</feature>
<dbReference type="InterPro" id="IPR051635">
    <property type="entry name" value="SNAT-like"/>
</dbReference>
<evidence type="ECO:0000256" key="2">
    <source>
        <dbReference type="ARBA" id="ARBA00023315"/>
    </source>
</evidence>
<dbReference type="GO" id="GO:0005737">
    <property type="term" value="C:cytoplasm"/>
    <property type="evidence" value="ECO:0007669"/>
    <property type="project" value="TreeGrafter"/>
</dbReference>
<sequence>MSVPVSLAKLTGLALAHWAQFKHPELLYGMAILFRIMTERKFPTKRSISIFIFCMSIIIGISHVLLDSPIYTHSLSKDSFPVIHPKHTENQIFSSTKSVTGQVVVETNKVISTIYPVFLLQEAARLISPASRSKEAIVLGLGTGAAVEGLVNNGYSTSILELDPEIQYRLKACPELSLGIFIRKFEDNTKSDEAEDADGEIKEDKEDGETAKDDADEDAEEADKGLNYRLAHSTLQSEQLIGHIIATKTNAFNVSDPSMEIPELDSYGRIVSPNNDPRGHHEEGRTIAIHSVVIDPDYQGQAIGTTLLNDYIQRMSTLKHADRFALLAHERLIPFYERVGFESKGLSECKFSGGGWYDLQAPLVADD</sequence>
<dbReference type="PANTHER" id="PTHR10908">
    <property type="entry name" value="SEROTONIN N-ACETYLTRANSFERASE"/>
    <property type="match status" value="1"/>
</dbReference>
<dbReference type="GO" id="GO:0004059">
    <property type="term" value="F:aralkylamine N-acetyltransferase activity"/>
    <property type="evidence" value="ECO:0007669"/>
    <property type="project" value="TreeGrafter"/>
</dbReference>
<dbReference type="AlphaFoldDB" id="A0A9P5G353"/>
<evidence type="ECO:0000256" key="3">
    <source>
        <dbReference type="SAM" id="MobiDB-lite"/>
    </source>
</evidence>
<feature type="compositionally biased region" description="Basic and acidic residues" evidence="3">
    <location>
        <begin position="199"/>
        <end position="213"/>
    </location>
</feature>
<name>A0A9P5G353_GEOCN</name>
<dbReference type="InterPro" id="IPR000182">
    <property type="entry name" value="GNAT_dom"/>
</dbReference>
<reference evidence="6" key="2">
    <citation type="submission" date="2020-01" db="EMBL/GenBank/DDBJ databases">
        <authorList>
            <person name="Perkins V."/>
            <person name="Lessard M.-H."/>
            <person name="Dugat-Bony E."/>
            <person name="Frenette M."/>
            <person name="Labrie S."/>
        </authorList>
    </citation>
    <scope>NUCLEOTIDE SEQUENCE</scope>
    <source>
        <strain evidence="6">LMA-70</strain>
    </source>
</reference>
<dbReference type="Gene3D" id="3.40.630.30">
    <property type="match status" value="1"/>
</dbReference>
<evidence type="ECO:0000256" key="4">
    <source>
        <dbReference type="SAM" id="Phobius"/>
    </source>
</evidence>
<dbReference type="Proteomes" id="UP000750522">
    <property type="component" value="Unassembled WGS sequence"/>
</dbReference>